<reference evidence="1 2" key="2">
    <citation type="journal article" date="2022" name="Mol. Ecol. Resour.">
        <title>The genomes of chicory, endive, great burdock and yacon provide insights into Asteraceae paleo-polyploidization history and plant inulin production.</title>
        <authorList>
            <person name="Fan W."/>
            <person name="Wang S."/>
            <person name="Wang H."/>
            <person name="Wang A."/>
            <person name="Jiang F."/>
            <person name="Liu H."/>
            <person name="Zhao H."/>
            <person name="Xu D."/>
            <person name="Zhang Y."/>
        </authorList>
    </citation>
    <scope>NUCLEOTIDE SEQUENCE [LARGE SCALE GENOMIC DNA]</scope>
    <source>
        <strain evidence="2">cv. Yunnan</strain>
        <tissue evidence="1">Leaves</tissue>
    </source>
</reference>
<protein>
    <submittedName>
        <fullName evidence="1">Uncharacterized protein</fullName>
    </submittedName>
</protein>
<dbReference type="EMBL" id="CM042034">
    <property type="protein sequence ID" value="KAI3762575.1"/>
    <property type="molecule type" value="Genomic_DNA"/>
</dbReference>
<dbReference type="Proteomes" id="UP001056120">
    <property type="component" value="Linkage Group LG17"/>
</dbReference>
<accession>A0ACB9EVC6</accession>
<proteinExistence type="predicted"/>
<organism evidence="1 2">
    <name type="scientific">Smallanthus sonchifolius</name>
    <dbReference type="NCBI Taxonomy" id="185202"/>
    <lineage>
        <taxon>Eukaryota</taxon>
        <taxon>Viridiplantae</taxon>
        <taxon>Streptophyta</taxon>
        <taxon>Embryophyta</taxon>
        <taxon>Tracheophyta</taxon>
        <taxon>Spermatophyta</taxon>
        <taxon>Magnoliopsida</taxon>
        <taxon>eudicotyledons</taxon>
        <taxon>Gunneridae</taxon>
        <taxon>Pentapetalae</taxon>
        <taxon>asterids</taxon>
        <taxon>campanulids</taxon>
        <taxon>Asterales</taxon>
        <taxon>Asteraceae</taxon>
        <taxon>Asteroideae</taxon>
        <taxon>Heliantheae alliance</taxon>
        <taxon>Millerieae</taxon>
        <taxon>Smallanthus</taxon>
    </lineage>
</organism>
<gene>
    <name evidence="1" type="ORF">L1987_53009</name>
</gene>
<name>A0ACB9EVC6_9ASTR</name>
<evidence type="ECO:0000313" key="2">
    <source>
        <dbReference type="Proteomes" id="UP001056120"/>
    </source>
</evidence>
<sequence length="194" mass="23051">MWYWYIDPVTGEAVMIEMDSLKEIIRVFDEIVFINFSANDVEVLVNKNCLHTDEWTNLLATKYDKLVKFCLSYKSKALWIELKLLLLSISVLIGPLAYQLELLDEMNGVHDVSHVLYPRKCLADEYLVMPLQDVEVDEKIRFVEQPLQIEDSHEKRLKRKKLTILKVKWNSRRGPEYTLELESEIRKKYPHMFE</sequence>
<evidence type="ECO:0000313" key="1">
    <source>
        <dbReference type="EMBL" id="KAI3762575.1"/>
    </source>
</evidence>
<reference evidence="2" key="1">
    <citation type="journal article" date="2022" name="Mol. Ecol. Resour.">
        <title>The genomes of chicory, endive, great burdock and yacon provide insights into Asteraceae palaeo-polyploidization history and plant inulin production.</title>
        <authorList>
            <person name="Fan W."/>
            <person name="Wang S."/>
            <person name="Wang H."/>
            <person name="Wang A."/>
            <person name="Jiang F."/>
            <person name="Liu H."/>
            <person name="Zhao H."/>
            <person name="Xu D."/>
            <person name="Zhang Y."/>
        </authorList>
    </citation>
    <scope>NUCLEOTIDE SEQUENCE [LARGE SCALE GENOMIC DNA]</scope>
    <source>
        <strain evidence="2">cv. Yunnan</strain>
    </source>
</reference>
<keyword evidence="2" id="KW-1185">Reference proteome</keyword>
<comment type="caution">
    <text evidence="1">The sequence shown here is derived from an EMBL/GenBank/DDBJ whole genome shotgun (WGS) entry which is preliminary data.</text>
</comment>